<reference evidence="1 2" key="1">
    <citation type="submission" date="2015-11" db="EMBL/GenBank/DDBJ databases">
        <title>Draft WGS of Vibrio toranzoniae.</title>
        <authorList>
            <person name="Lasa A."/>
            <person name="Romalde J.L."/>
        </authorList>
    </citation>
    <scope>NUCLEOTIDE SEQUENCE [LARGE SCALE GENOMIC DNA]</scope>
    <source>
        <strain evidence="1 2">Vb 10.8</strain>
    </source>
</reference>
<organism evidence="1 2">
    <name type="scientific">Vibrio toranzoniae</name>
    <dbReference type="NCBI Taxonomy" id="1194427"/>
    <lineage>
        <taxon>Bacteria</taxon>
        <taxon>Pseudomonadati</taxon>
        <taxon>Pseudomonadota</taxon>
        <taxon>Gammaproteobacteria</taxon>
        <taxon>Vibrionales</taxon>
        <taxon>Vibrionaceae</taxon>
        <taxon>Vibrio</taxon>
    </lineage>
</organism>
<dbReference type="Proteomes" id="UP000057389">
    <property type="component" value="Unassembled WGS sequence"/>
</dbReference>
<accession>A0A109DAT6</accession>
<dbReference type="EMBL" id="LMXU01000005">
    <property type="protein sequence ID" value="KWU02063.1"/>
    <property type="molecule type" value="Genomic_DNA"/>
</dbReference>
<gene>
    <name evidence="1" type="ORF">APQ14_02510</name>
</gene>
<protein>
    <submittedName>
        <fullName evidence="1">Uncharacterized protein</fullName>
    </submittedName>
</protein>
<evidence type="ECO:0000313" key="1">
    <source>
        <dbReference type="EMBL" id="KWU02063.1"/>
    </source>
</evidence>
<keyword evidence="2" id="KW-1185">Reference proteome</keyword>
<comment type="caution">
    <text evidence="1">The sequence shown here is derived from an EMBL/GenBank/DDBJ whole genome shotgun (WGS) entry which is preliminary data.</text>
</comment>
<evidence type="ECO:0000313" key="2">
    <source>
        <dbReference type="Proteomes" id="UP000057389"/>
    </source>
</evidence>
<dbReference type="AlphaFoldDB" id="A0A109DAT6"/>
<proteinExistence type="predicted"/>
<sequence length="105" mass="11896">MKYNIYIKTALVVVLFNFYNLNGFSSDLNSVQCLVKNEKLVLTFDNIMISSFTLSTKSDSNFNQNTNSGITTLIMNINQFPAVLTLHPIGNKWQVQPDCTLNKLK</sequence>
<name>A0A109DAT6_9VIBR</name>